<evidence type="ECO:0000313" key="3">
    <source>
        <dbReference type="Proteomes" id="UP000316252"/>
    </source>
</evidence>
<organism evidence="2 3">
    <name type="scientific">Schumannella soli</name>
    <dbReference type="NCBI Taxonomy" id="2590779"/>
    <lineage>
        <taxon>Bacteria</taxon>
        <taxon>Bacillati</taxon>
        <taxon>Actinomycetota</taxon>
        <taxon>Actinomycetes</taxon>
        <taxon>Micrococcales</taxon>
        <taxon>Microbacteriaceae</taxon>
        <taxon>Schumannella</taxon>
    </lineage>
</organism>
<gene>
    <name evidence="2" type="ORF">FJ657_07460</name>
</gene>
<reference evidence="2 3" key="1">
    <citation type="submission" date="2019-06" db="EMBL/GenBank/DDBJ databases">
        <authorList>
            <person name="Li F."/>
        </authorList>
    </citation>
    <scope>NUCLEOTIDE SEQUENCE [LARGE SCALE GENOMIC DNA]</scope>
    <source>
        <strain evidence="2 3">10F1D-1</strain>
    </source>
</reference>
<comment type="caution">
    <text evidence="2">The sequence shown here is derived from an EMBL/GenBank/DDBJ whole genome shotgun (WGS) entry which is preliminary data.</text>
</comment>
<dbReference type="RefSeq" id="WP_141163066.1">
    <property type="nucleotide sequence ID" value="NZ_VHQG01000002.1"/>
</dbReference>
<dbReference type="OrthoDB" id="5122659at2"/>
<sequence length="112" mass="12195">MSSDEFHPELAEYVPNDRPLRGHRYGRALRIVVIVAVLALIVPGAAGTILTQARTAEFTCSSIVERAAGQYSGVVRFELGADGPGWYCYAEAFDGEQTMFAALGLIPYARTR</sequence>
<keyword evidence="1" id="KW-0472">Membrane</keyword>
<keyword evidence="3" id="KW-1185">Reference proteome</keyword>
<evidence type="ECO:0000256" key="1">
    <source>
        <dbReference type="SAM" id="Phobius"/>
    </source>
</evidence>
<feature type="transmembrane region" description="Helical" evidence="1">
    <location>
        <begin position="28"/>
        <end position="50"/>
    </location>
</feature>
<name>A0A506XZR2_9MICO</name>
<keyword evidence="1" id="KW-0812">Transmembrane</keyword>
<accession>A0A506XZR2</accession>
<dbReference type="EMBL" id="VHQG01000002">
    <property type="protein sequence ID" value="TPW75706.1"/>
    <property type="molecule type" value="Genomic_DNA"/>
</dbReference>
<dbReference type="Proteomes" id="UP000316252">
    <property type="component" value="Unassembled WGS sequence"/>
</dbReference>
<evidence type="ECO:0000313" key="2">
    <source>
        <dbReference type="EMBL" id="TPW75706.1"/>
    </source>
</evidence>
<dbReference type="AlphaFoldDB" id="A0A506XZR2"/>
<protein>
    <submittedName>
        <fullName evidence="2">Uncharacterized protein</fullName>
    </submittedName>
</protein>
<keyword evidence="1" id="KW-1133">Transmembrane helix</keyword>
<proteinExistence type="predicted"/>